<name>A0A1H6ZTM1_9DEIO</name>
<dbReference type="Gene3D" id="3.40.50.720">
    <property type="entry name" value="NAD(P)-binding Rossmann-like Domain"/>
    <property type="match status" value="1"/>
</dbReference>
<evidence type="ECO:0000313" key="3">
    <source>
        <dbReference type="EMBL" id="SEJ55544.1"/>
    </source>
</evidence>
<dbReference type="InterPro" id="IPR027051">
    <property type="entry name" value="XdhC_Rossmann_dom"/>
</dbReference>
<dbReference type="AlphaFoldDB" id="A0A1H6ZTM1"/>
<dbReference type="Pfam" id="PF13478">
    <property type="entry name" value="XdhC_C"/>
    <property type="match status" value="1"/>
</dbReference>
<dbReference type="PANTHER" id="PTHR30388:SF6">
    <property type="entry name" value="XANTHINE DEHYDROGENASE SUBUNIT A-RELATED"/>
    <property type="match status" value="1"/>
</dbReference>
<dbReference type="OrthoDB" id="61481at2"/>
<evidence type="ECO:0000259" key="1">
    <source>
        <dbReference type="Pfam" id="PF02625"/>
    </source>
</evidence>
<evidence type="ECO:0000313" key="4">
    <source>
        <dbReference type="Proteomes" id="UP000199223"/>
    </source>
</evidence>
<reference evidence="4" key="1">
    <citation type="submission" date="2016-10" db="EMBL/GenBank/DDBJ databases">
        <authorList>
            <person name="Varghese N."/>
            <person name="Submissions S."/>
        </authorList>
    </citation>
    <scope>NUCLEOTIDE SEQUENCE [LARGE SCALE GENOMIC DNA]</scope>
    <source>
        <strain evidence="4">CGMCC 1.10218</strain>
    </source>
</reference>
<accession>A0A1H6ZTM1</accession>
<dbReference type="Pfam" id="PF02625">
    <property type="entry name" value="XdhC_CoxI"/>
    <property type="match status" value="1"/>
</dbReference>
<dbReference type="InterPro" id="IPR052698">
    <property type="entry name" value="MoCofactor_Util/Proc"/>
</dbReference>
<dbReference type="InterPro" id="IPR036291">
    <property type="entry name" value="NAD(P)-bd_dom_sf"/>
</dbReference>
<evidence type="ECO:0000259" key="2">
    <source>
        <dbReference type="Pfam" id="PF13478"/>
    </source>
</evidence>
<dbReference type="EMBL" id="FNZA01000010">
    <property type="protein sequence ID" value="SEJ55544.1"/>
    <property type="molecule type" value="Genomic_DNA"/>
</dbReference>
<dbReference type="InterPro" id="IPR003777">
    <property type="entry name" value="XdhC_CoxI"/>
</dbReference>
<gene>
    <name evidence="3" type="ORF">SAMN04488058_110100</name>
</gene>
<organism evidence="3 4">
    <name type="scientific">Deinococcus reticulitermitis</name>
    <dbReference type="NCBI Taxonomy" id="856736"/>
    <lineage>
        <taxon>Bacteria</taxon>
        <taxon>Thermotogati</taxon>
        <taxon>Deinococcota</taxon>
        <taxon>Deinococci</taxon>
        <taxon>Deinococcales</taxon>
        <taxon>Deinococcaceae</taxon>
        <taxon>Deinococcus</taxon>
    </lineage>
</organism>
<dbReference type="STRING" id="856736.SAMN04488058_110100"/>
<feature type="domain" description="XdhC- CoxI" evidence="1">
    <location>
        <begin position="20"/>
        <end position="79"/>
    </location>
</feature>
<dbReference type="NCBIfam" id="TIGR02964">
    <property type="entry name" value="xanthine_xdhC"/>
    <property type="match status" value="1"/>
</dbReference>
<proteinExistence type="predicted"/>
<dbReference type="RefSeq" id="WP_092264808.1">
    <property type="nucleotide sequence ID" value="NZ_FNZA01000010.1"/>
</dbReference>
<sequence length="290" mass="30421">MAEGTGAGPGWLQAVQTLSERGEAGVLVTVAAVRGHAPREAGAKMVVGARESWESVGGGNLEQTALERARALIGCGASTPELLTLRLTDRAMGEHGRQCCGGEVTLLLEPLRTVRPHLAIFGVGHVGLALARLLVTLPVNLHLIDSRAAQLAPERLMGLGEPAARLHVHHAPIPEMVLAELPPGTHLVILTHDHAEDAALCDAALRRPELGFIGLIGSEVKWARFRGQLRALGHTEEALSRVTTPIGLPGIRGKSPPVIALSVAAQLQQVLEARTVRTAAPPADPPRGAP</sequence>
<dbReference type="InterPro" id="IPR014308">
    <property type="entry name" value="Xanthine_DH_XdhC"/>
</dbReference>
<keyword evidence="4" id="KW-1185">Reference proteome</keyword>
<dbReference type="PANTHER" id="PTHR30388">
    <property type="entry name" value="ALDEHYDE OXIDOREDUCTASE MOLYBDENUM COFACTOR ASSEMBLY PROTEIN"/>
    <property type="match status" value="1"/>
</dbReference>
<dbReference type="Proteomes" id="UP000199223">
    <property type="component" value="Unassembled WGS sequence"/>
</dbReference>
<protein>
    <submittedName>
        <fullName evidence="3">Molybdenum cofactor sulfurylase</fullName>
    </submittedName>
</protein>
<dbReference type="SUPFAM" id="SSF51735">
    <property type="entry name" value="NAD(P)-binding Rossmann-fold domains"/>
    <property type="match status" value="1"/>
</dbReference>
<feature type="domain" description="XdhC Rossmann" evidence="2">
    <location>
        <begin position="118"/>
        <end position="267"/>
    </location>
</feature>